<dbReference type="EC" id="1.6.5.11" evidence="8"/>
<keyword evidence="2 7" id="KW-0001">2Fe-2S</keyword>
<dbReference type="OrthoDB" id="9807941at2"/>
<dbReference type="PIRSF" id="PIRSF000216">
    <property type="entry name" value="NADH_DH_24kDa"/>
    <property type="match status" value="1"/>
</dbReference>
<evidence type="ECO:0000256" key="2">
    <source>
        <dbReference type="ARBA" id="ARBA00022714"/>
    </source>
</evidence>
<feature type="binding site" evidence="7">
    <location>
        <position position="138"/>
    </location>
    <ligand>
        <name>[2Fe-2S] cluster</name>
        <dbReference type="ChEBI" id="CHEBI:190135"/>
    </ligand>
</feature>
<evidence type="ECO:0000256" key="4">
    <source>
        <dbReference type="ARBA" id="ARBA00023004"/>
    </source>
</evidence>
<keyword evidence="5 7" id="KW-0411">Iron-sulfur</keyword>
<dbReference type="CDD" id="cd03064">
    <property type="entry name" value="TRX_Fd_NuoE"/>
    <property type="match status" value="1"/>
</dbReference>
<dbReference type="Pfam" id="PF01257">
    <property type="entry name" value="2Fe-2S_thioredx"/>
    <property type="match status" value="1"/>
</dbReference>
<protein>
    <submittedName>
        <fullName evidence="8">NADH-quinone oxidoreductase subunit 2</fullName>
        <ecNumber evidence="8">1.6.5.11</ecNumber>
    </submittedName>
</protein>
<dbReference type="RefSeq" id="WP_076343924.1">
    <property type="nucleotide sequence ID" value="NZ_CP019082.1"/>
</dbReference>
<evidence type="ECO:0000256" key="1">
    <source>
        <dbReference type="ARBA" id="ARBA00010643"/>
    </source>
</evidence>
<dbReference type="Proteomes" id="UP000186309">
    <property type="component" value="Chromosome"/>
</dbReference>
<gene>
    <name evidence="8" type="primary">nqo2</name>
    <name evidence="8" type="ORF">BSF38_01211</name>
</gene>
<dbReference type="EMBL" id="CP019082">
    <property type="protein sequence ID" value="APW59757.1"/>
    <property type="molecule type" value="Genomic_DNA"/>
</dbReference>
<dbReference type="InterPro" id="IPR036249">
    <property type="entry name" value="Thioredoxin-like_sf"/>
</dbReference>
<dbReference type="InterPro" id="IPR041921">
    <property type="entry name" value="NuoE_N"/>
</dbReference>
<dbReference type="Gene3D" id="3.40.30.10">
    <property type="entry name" value="Glutaredoxin"/>
    <property type="match status" value="1"/>
</dbReference>
<evidence type="ECO:0000313" key="8">
    <source>
        <dbReference type="EMBL" id="APW59757.1"/>
    </source>
</evidence>
<feature type="binding site" evidence="7">
    <location>
        <position position="93"/>
    </location>
    <ligand>
        <name>[2Fe-2S] cluster</name>
        <dbReference type="ChEBI" id="CHEBI:190135"/>
    </ligand>
</feature>
<dbReference type="SUPFAM" id="SSF52833">
    <property type="entry name" value="Thioredoxin-like"/>
    <property type="match status" value="1"/>
</dbReference>
<evidence type="ECO:0000313" key="9">
    <source>
        <dbReference type="Proteomes" id="UP000186309"/>
    </source>
</evidence>
<comment type="cofactor">
    <cofactor evidence="7">
        <name>[2Fe-2S] cluster</name>
        <dbReference type="ChEBI" id="CHEBI:190135"/>
    </cofactor>
    <text evidence="7">Binds 1 [2Fe-2S] cluster.</text>
</comment>
<keyword evidence="4 7" id="KW-0408">Iron</keyword>
<proteinExistence type="inferred from homology"/>
<dbReference type="GO" id="GO:0046872">
    <property type="term" value="F:metal ion binding"/>
    <property type="evidence" value="ECO:0007669"/>
    <property type="project" value="UniProtKB-KW"/>
</dbReference>
<evidence type="ECO:0000256" key="3">
    <source>
        <dbReference type="ARBA" id="ARBA00022723"/>
    </source>
</evidence>
<dbReference type="InterPro" id="IPR002023">
    <property type="entry name" value="NuoE-like"/>
</dbReference>
<keyword evidence="8" id="KW-0560">Oxidoreductase</keyword>
<name>A0A1U7CLG9_9BACT</name>
<evidence type="ECO:0000256" key="7">
    <source>
        <dbReference type="PIRSR" id="PIRSR000216-1"/>
    </source>
</evidence>
<dbReference type="GO" id="GO:0003954">
    <property type="term" value="F:NADH dehydrogenase activity"/>
    <property type="evidence" value="ECO:0007669"/>
    <property type="project" value="TreeGrafter"/>
</dbReference>
<dbReference type="KEGG" id="pbor:BSF38_01211"/>
<evidence type="ECO:0000256" key="5">
    <source>
        <dbReference type="ARBA" id="ARBA00023014"/>
    </source>
</evidence>
<reference evidence="9" key="1">
    <citation type="submission" date="2016-12" db="EMBL/GenBank/DDBJ databases">
        <title>Comparative genomics of four Isosphaeraceae planctomycetes: a common pool of plasmids and glycoside hydrolase genes.</title>
        <authorList>
            <person name="Ivanova A."/>
        </authorList>
    </citation>
    <scope>NUCLEOTIDE SEQUENCE [LARGE SCALE GENOMIC DNA]</scope>
    <source>
        <strain evidence="9">PX4</strain>
    </source>
</reference>
<dbReference type="Gene3D" id="1.10.10.1590">
    <property type="entry name" value="NADH-quinone oxidoreductase subunit E"/>
    <property type="match status" value="1"/>
</dbReference>
<feature type="binding site" evidence="7">
    <location>
        <position position="134"/>
    </location>
    <ligand>
        <name>[2Fe-2S] cluster</name>
        <dbReference type="ChEBI" id="CHEBI:190135"/>
    </ligand>
</feature>
<accession>A0A1U7CLG9</accession>
<keyword evidence="3 7" id="KW-0479">Metal-binding</keyword>
<dbReference type="GO" id="GO:0051537">
    <property type="term" value="F:2 iron, 2 sulfur cluster binding"/>
    <property type="evidence" value="ECO:0007669"/>
    <property type="project" value="UniProtKB-KW"/>
</dbReference>
<comment type="cofactor">
    <cofactor evidence="6">
        <name>[2Fe-2S] cluster</name>
        <dbReference type="ChEBI" id="CHEBI:190135"/>
    </cofactor>
</comment>
<organism evidence="8 9">
    <name type="scientific">Paludisphaera borealis</name>
    <dbReference type="NCBI Taxonomy" id="1387353"/>
    <lineage>
        <taxon>Bacteria</taxon>
        <taxon>Pseudomonadati</taxon>
        <taxon>Planctomycetota</taxon>
        <taxon>Planctomycetia</taxon>
        <taxon>Isosphaerales</taxon>
        <taxon>Isosphaeraceae</taxon>
        <taxon>Paludisphaera</taxon>
    </lineage>
</organism>
<dbReference type="PANTHER" id="PTHR10371:SF3">
    <property type="entry name" value="NADH DEHYDROGENASE [UBIQUINONE] FLAVOPROTEIN 2, MITOCHONDRIAL"/>
    <property type="match status" value="1"/>
</dbReference>
<dbReference type="PROSITE" id="PS01099">
    <property type="entry name" value="COMPLEX1_24K"/>
    <property type="match status" value="1"/>
</dbReference>
<dbReference type="AlphaFoldDB" id="A0A1U7CLG9"/>
<dbReference type="STRING" id="1387353.BSF38_01211"/>
<sequence length="178" mass="19574">MPAEAPIQPPRIAILTDPLKEKIRALFPRYPSKRAATLPALHMVHAHLRCVPLQAMSEIAEILEITPAEVHDTMSFYGFFPQAPLGDVRVWMCRSISCMLRGGDELLEHACDRLGIESGQTTADGKLTVEFAECLGICDFAPAALADDGRVFGPLDGPKVDAMLDELKRGRRDDPPRV</sequence>
<evidence type="ECO:0000256" key="6">
    <source>
        <dbReference type="ARBA" id="ARBA00034078"/>
    </source>
</evidence>
<keyword evidence="9" id="KW-1185">Reference proteome</keyword>
<feature type="binding site" evidence="7">
    <location>
        <position position="98"/>
    </location>
    <ligand>
        <name>[2Fe-2S] cluster</name>
        <dbReference type="ChEBI" id="CHEBI:190135"/>
    </ligand>
</feature>
<comment type="similarity">
    <text evidence="1">Belongs to the complex I 24 kDa subunit family.</text>
</comment>
<dbReference type="PANTHER" id="PTHR10371">
    <property type="entry name" value="NADH DEHYDROGENASE UBIQUINONE FLAVOPROTEIN 2, MITOCHONDRIAL"/>
    <property type="match status" value="1"/>
</dbReference>
<dbReference type="InterPro" id="IPR042128">
    <property type="entry name" value="NuoE_dom"/>
</dbReference>